<keyword evidence="10 11" id="KW-0961">Cell wall biogenesis/degradation</keyword>
<keyword evidence="2 11" id="KW-0997">Cell inner membrane</keyword>
<evidence type="ECO:0000256" key="5">
    <source>
        <dbReference type="ARBA" id="ARBA00022692"/>
    </source>
</evidence>
<keyword evidence="5 11" id="KW-0812">Transmembrane</keyword>
<dbReference type="Gene3D" id="1.10.3810.10">
    <property type="entry name" value="Biosynthetic peptidoglycan transglycosylase-like"/>
    <property type="match status" value="1"/>
</dbReference>
<dbReference type="EC" id="2.4.99.28" evidence="11"/>
<keyword evidence="8 11" id="KW-1133">Transmembrane helix</keyword>
<protein>
    <recommendedName>
        <fullName evidence="11">Biosynthetic peptidoglycan transglycosylase</fullName>
        <ecNumber evidence="11">2.4.99.28</ecNumber>
    </recommendedName>
    <alternativeName>
        <fullName evidence="11">Glycan polymerase</fullName>
    </alternativeName>
    <alternativeName>
        <fullName evidence="11">Peptidoglycan glycosyltransferase MtgA</fullName>
        <shortName evidence="11">PGT</shortName>
    </alternativeName>
</protein>
<dbReference type="GO" id="GO:0008360">
    <property type="term" value="P:regulation of cell shape"/>
    <property type="evidence" value="ECO:0007669"/>
    <property type="project" value="UniProtKB-KW"/>
</dbReference>
<dbReference type="Proteomes" id="UP000048949">
    <property type="component" value="Unassembled WGS sequence"/>
</dbReference>
<sequence>MRPMLFIRRWLLRIVLAVAALLVLWIAAYSLINPPTTPYIMSEGLRLGGVTREWKPIEKIAPVMARAVVAAEDADFCLHWGLDLDAIVEAAEDGNRGGSTISQQVVKNAFLWHGRSYPRKGLEALMTPVMELFWSKRRILEVYMNIAEFDEGVFGVEAAALHYFQVSSSELTRLQASRLAAILPAPKSRSASRPTDFVRARTRSILSGEATIKADGRAACFES</sequence>
<dbReference type="GO" id="GO:0008955">
    <property type="term" value="F:peptidoglycan glycosyltransferase activity"/>
    <property type="evidence" value="ECO:0007669"/>
    <property type="project" value="UniProtKB-UniRule"/>
</dbReference>
<organism evidence="13 14">
    <name type="scientific">Nereida ignava</name>
    <dbReference type="NCBI Taxonomy" id="282199"/>
    <lineage>
        <taxon>Bacteria</taxon>
        <taxon>Pseudomonadati</taxon>
        <taxon>Pseudomonadota</taxon>
        <taxon>Alphaproteobacteria</taxon>
        <taxon>Rhodobacterales</taxon>
        <taxon>Roseobacteraceae</taxon>
        <taxon>Nereida</taxon>
    </lineage>
</organism>
<evidence type="ECO:0000256" key="10">
    <source>
        <dbReference type="ARBA" id="ARBA00023316"/>
    </source>
</evidence>
<dbReference type="GO" id="GO:0016763">
    <property type="term" value="F:pentosyltransferase activity"/>
    <property type="evidence" value="ECO:0007669"/>
    <property type="project" value="InterPro"/>
</dbReference>
<keyword evidence="14" id="KW-1185">Reference proteome</keyword>
<gene>
    <name evidence="13" type="primary">pbpG_2</name>
    <name evidence="11" type="synonym">mtgA</name>
    <name evidence="13" type="ORF">NIG5292_01120</name>
</gene>
<dbReference type="AlphaFoldDB" id="A0A0U1NK67"/>
<dbReference type="GO" id="GO:0071555">
    <property type="term" value="P:cell wall organization"/>
    <property type="evidence" value="ECO:0007669"/>
    <property type="project" value="UniProtKB-KW"/>
</dbReference>
<evidence type="ECO:0000313" key="14">
    <source>
        <dbReference type="Proteomes" id="UP000048949"/>
    </source>
</evidence>
<evidence type="ECO:0000256" key="7">
    <source>
        <dbReference type="ARBA" id="ARBA00022984"/>
    </source>
</evidence>
<feature type="domain" description="Glycosyl transferase family 51" evidence="12">
    <location>
        <begin position="50"/>
        <end position="207"/>
    </location>
</feature>
<dbReference type="GO" id="GO:0009274">
    <property type="term" value="C:peptidoglycan-based cell wall"/>
    <property type="evidence" value="ECO:0007669"/>
    <property type="project" value="InterPro"/>
</dbReference>
<evidence type="ECO:0000256" key="1">
    <source>
        <dbReference type="ARBA" id="ARBA00022475"/>
    </source>
</evidence>
<dbReference type="PANTHER" id="PTHR30400:SF0">
    <property type="entry name" value="BIOSYNTHETIC PEPTIDOGLYCAN TRANSGLYCOSYLASE"/>
    <property type="match status" value="1"/>
</dbReference>
<name>A0A0U1NK67_9RHOB</name>
<evidence type="ECO:0000256" key="9">
    <source>
        <dbReference type="ARBA" id="ARBA00023136"/>
    </source>
</evidence>
<dbReference type="SUPFAM" id="SSF53955">
    <property type="entry name" value="Lysozyme-like"/>
    <property type="match status" value="1"/>
</dbReference>
<proteinExistence type="inferred from homology"/>
<dbReference type="PANTHER" id="PTHR30400">
    <property type="entry name" value="MONOFUNCTIONAL BIOSYNTHETIC PEPTIDOGLYCAN TRANSGLYCOSYLASE"/>
    <property type="match status" value="1"/>
</dbReference>
<dbReference type="HAMAP" id="MF_00766">
    <property type="entry name" value="PGT_MtgA"/>
    <property type="match status" value="1"/>
</dbReference>
<keyword evidence="9 11" id="KW-0472">Membrane</keyword>
<evidence type="ECO:0000313" key="13">
    <source>
        <dbReference type="EMBL" id="CRK75078.1"/>
    </source>
</evidence>
<comment type="similarity">
    <text evidence="11">Belongs to the glycosyltransferase 51 family.</text>
</comment>
<evidence type="ECO:0000256" key="8">
    <source>
        <dbReference type="ARBA" id="ARBA00022989"/>
    </source>
</evidence>
<keyword evidence="3 11" id="KW-0328">Glycosyltransferase</keyword>
<dbReference type="GO" id="GO:0009252">
    <property type="term" value="P:peptidoglycan biosynthetic process"/>
    <property type="evidence" value="ECO:0007669"/>
    <property type="project" value="UniProtKB-UniRule"/>
</dbReference>
<dbReference type="InterPro" id="IPR001264">
    <property type="entry name" value="Glyco_trans_51"/>
</dbReference>
<evidence type="ECO:0000256" key="11">
    <source>
        <dbReference type="HAMAP-Rule" id="MF_00766"/>
    </source>
</evidence>
<evidence type="ECO:0000256" key="3">
    <source>
        <dbReference type="ARBA" id="ARBA00022676"/>
    </source>
</evidence>
<dbReference type="Pfam" id="PF00912">
    <property type="entry name" value="Transgly"/>
    <property type="match status" value="1"/>
</dbReference>
<evidence type="ECO:0000256" key="4">
    <source>
        <dbReference type="ARBA" id="ARBA00022679"/>
    </source>
</evidence>
<dbReference type="STRING" id="282199.GCA_001049735_01119"/>
<comment type="catalytic activity">
    <reaction evidence="11">
        <text>[GlcNAc-(1-&gt;4)-Mur2Ac(oyl-L-Ala-gamma-D-Glu-L-Lys-D-Ala-D-Ala)](n)-di-trans,octa-cis-undecaprenyl diphosphate + beta-D-GlcNAc-(1-&gt;4)-Mur2Ac(oyl-L-Ala-gamma-D-Glu-L-Lys-D-Ala-D-Ala)-di-trans,octa-cis-undecaprenyl diphosphate = [GlcNAc-(1-&gt;4)-Mur2Ac(oyl-L-Ala-gamma-D-Glu-L-Lys-D-Ala-D-Ala)](n+1)-di-trans,octa-cis-undecaprenyl diphosphate + di-trans,octa-cis-undecaprenyl diphosphate + H(+)</text>
        <dbReference type="Rhea" id="RHEA:23708"/>
        <dbReference type="Rhea" id="RHEA-COMP:9602"/>
        <dbReference type="Rhea" id="RHEA-COMP:9603"/>
        <dbReference type="ChEBI" id="CHEBI:15378"/>
        <dbReference type="ChEBI" id="CHEBI:58405"/>
        <dbReference type="ChEBI" id="CHEBI:60033"/>
        <dbReference type="ChEBI" id="CHEBI:78435"/>
        <dbReference type="EC" id="2.4.99.28"/>
    </reaction>
</comment>
<comment type="pathway">
    <text evidence="11">Cell wall biogenesis; peptidoglycan biosynthesis.</text>
</comment>
<keyword evidence="1 11" id="KW-1003">Cell membrane</keyword>
<evidence type="ECO:0000256" key="2">
    <source>
        <dbReference type="ARBA" id="ARBA00022519"/>
    </source>
</evidence>
<keyword evidence="4 11" id="KW-0808">Transferase</keyword>
<dbReference type="GO" id="GO:0005886">
    <property type="term" value="C:plasma membrane"/>
    <property type="evidence" value="ECO:0007669"/>
    <property type="project" value="UniProtKB-SubCell"/>
</dbReference>
<dbReference type="InterPro" id="IPR011812">
    <property type="entry name" value="Pep_trsgly"/>
</dbReference>
<dbReference type="EMBL" id="CVQV01000005">
    <property type="protein sequence ID" value="CRK75078.1"/>
    <property type="molecule type" value="Genomic_DNA"/>
</dbReference>
<keyword evidence="7 11" id="KW-0573">Peptidoglycan synthesis</keyword>
<evidence type="ECO:0000259" key="12">
    <source>
        <dbReference type="Pfam" id="PF00912"/>
    </source>
</evidence>
<comment type="function">
    <text evidence="11">Peptidoglycan polymerase that catalyzes glycan chain elongation from lipid-linked precursors.</text>
</comment>
<dbReference type="NCBIfam" id="TIGR02070">
    <property type="entry name" value="mono_pep_trsgly"/>
    <property type="match status" value="1"/>
</dbReference>
<comment type="subcellular location">
    <subcellularLocation>
        <location evidence="11">Cell inner membrane</location>
        <topology evidence="11">Single-pass membrane protein</topology>
    </subcellularLocation>
</comment>
<evidence type="ECO:0000256" key="6">
    <source>
        <dbReference type="ARBA" id="ARBA00022960"/>
    </source>
</evidence>
<keyword evidence="6 11" id="KW-0133">Cell shape</keyword>
<reference evidence="13 14" key="1">
    <citation type="submission" date="2015-04" db="EMBL/GenBank/DDBJ databases">
        <authorList>
            <person name="Syromyatnikov M.Y."/>
            <person name="Popov V.N."/>
        </authorList>
    </citation>
    <scope>NUCLEOTIDE SEQUENCE [LARGE SCALE GENOMIC DNA]</scope>
    <source>
        <strain evidence="13 14">CECT 5292</strain>
    </source>
</reference>
<dbReference type="InterPro" id="IPR023346">
    <property type="entry name" value="Lysozyme-like_dom_sf"/>
</dbReference>
<dbReference type="UniPathway" id="UPA00219"/>
<dbReference type="InterPro" id="IPR036950">
    <property type="entry name" value="PBP_transglycosylase"/>
</dbReference>
<accession>A0A0U1NK67</accession>